<dbReference type="InterPro" id="IPR029063">
    <property type="entry name" value="SAM-dependent_MTases_sf"/>
</dbReference>
<name>A0A3A4R093_9BACT</name>
<reference evidence="1 2" key="1">
    <citation type="journal article" date="2017" name="ISME J.">
        <title>Energy and carbon metabolisms in a deep terrestrial subsurface fluid microbial community.</title>
        <authorList>
            <person name="Momper L."/>
            <person name="Jungbluth S.P."/>
            <person name="Lee M.D."/>
            <person name="Amend J.P."/>
        </authorList>
    </citation>
    <scope>NUCLEOTIDE SEQUENCE [LARGE SCALE GENOMIC DNA]</scope>
    <source>
        <strain evidence="1">SURF_26</strain>
    </source>
</reference>
<accession>A0A3A4R093</accession>
<dbReference type="CDD" id="cd02440">
    <property type="entry name" value="AdoMet_MTases"/>
    <property type="match status" value="1"/>
</dbReference>
<evidence type="ECO:0000313" key="2">
    <source>
        <dbReference type="Proteomes" id="UP000266426"/>
    </source>
</evidence>
<comment type="caution">
    <text evidence="1">The sequence shown here is derived from an EMBL/GenBank/DDBJ whole genome shotgun (WGS) entry which is preliminary data.</text>
</comment>
<dbReference type="InterPro" id="IPR010743">
    <property type="entry name" value="Methionine_synth_MetW"/>
</dbReference>
<dbReference type="SUPFAM" id="SSF53335">
    <property type="entry name" value="S-adenosyl-L-methionine-dependent methyltransferases"/>
    <property type="match status" value="1"/>
</dbReference>
<protein>
    <submittedName>
        <fullName evidence="1">Methionine biosynthesis protein MetW</fullName>
    </submittedName>
</protein>
<dbReference type="EMBL" id="QZJZ01000047">
    <property type="protein sequence ID" value="RJP59525.1"/>
    <property type="molecule type" value="Genomic_DNA"/>
</dbReference>
<proteinExistence type="predicted"/>
<dbReference type="Gene3D" id="3.40.50.150">
    <property type="entry name" value="Vaccinia Virus protein VP39"/>
    <property type="match status" value="1"/>
</dbReference>
<dbReference type="NCBIfam" id="TIGR02081">
    <property type="entry name" value="metW"/>
    <property type="match status" value="1"/>
</dbReference>
<organism evidence="1 2">
    <name type="scientific">Candidatus Auribacter fodinae</name>
    <dbReference type="NCBI Taxonomy" id="2093366"/>
    <lineage>
        <taxon>Bacteria</taxon>
        <taxon>Pseudomonadati</taxon>
        <taxon>Candidatus Auribacterota</taxon>
        <taxon>Candidatus Auribacteria</taxon>
        <taxon>Candidatus Auribacterales</taxon>
        <taxon>Candidatus Auribacteraceae</taxon>
        <taxon>Candidatus Auribacter</taxon>
    </lineage>
</organism>
<sequence>MIAHKDDGPVYHIDYETILSIVEPGSKVLDLGCGNGELLHRLISEKKVHGRGVEIDERNILTCISKGLSVFQGNIDEGLAEYQDNSYDYVILNQTLQVTHKPDFVIREMLRVGAKIIVSFPNFAYWRIRAQLFFKGTMPKTRTLPFEWYDTPNIRLLSIKDFREFCKNHSLKILYEYEINEYNRSPLIRPLVTFFPNMFATEGVFVITDKHK</sequence>
<dbReference type="AlphaFoldDB" id="A0A3A4R093"/>
<gene>
    <name evidence="1" type="primary">metW</name>
    <name evidence="1" type="ORF">C4541_05740</name>
</gene>
<evidence type="ECO:0000313" key="1">
    <source>
        <dbReference type="EMBL" id="RJP59525.1"/>
    </source>
</evidence>
<dbReference type="Pfam" id="PF07021">
    <property type="entry name" value="MetW"/>
    <property type="match status" value="1"/>
</dbReference>
<dbReference type="Proteomes" id="UP000266426">
    <property type="component" value="Unassembled WGS sequence"/>
</dbReference>